<dbReference type="InterPro" id="IPR020904">
    <property type="entry name" value="Sc_DH/Rdtase_CS"/>
</dbReference>
<protein>
    <submittedName>
        <fullName evidence="5">D-beta-hydroxybutyrate dehydrogenase</fullName>
        <ecNumber evidence="5">1.1.1.30</ecNumber>
    </submittedName>
</protein>
<accession>A0A6J4PSI5</accession>
<sequence length="261" mass="27019">MSDLHGAYRLDGDHHALITGGGTGIGAAIATRLSEMGARITVVGRRPEPLQEVAHGLYGAQAVPFDITDEAAVEEGLTTAVERFGPVDILINNAGAADSSPFARTTMDAWHAMLEVNLTGAFLVSRAVLPRMVELGWGRIVSIASTAGLKGYAYVAAYCAAKHGVLGMTRSLALEVATKGVTVNAVCPGYTETELLSESVSNIVAKTGVSEDEAQAQLLESNPQGRFVSPVEVAEATAWLVNSNAGAITGQAIVVAGGEVM</sequence>
<proteinExistence type="inferred from homology"/>
<dbReference type="CDD" id="cd05233">
    <property type="entry name" value="SDR_c"/>
    <property type="match status" value="1"/>
</dbReference>
<dbReference type="EC" id="1.1.1.30" evidence="5"/>
<dbReference type="SUPFAM" id="SSF51735">
    <property type="entry name" value="NAD(P)-binding Rossmann-fold domains"/>
    <property type="match status" value="1"/>
</dbReference>
<name>A0A6J4PSI5_9ACTN</name>
<dbReference type="PROSITE" id="PS00061">
    <property type="entry name" value="ADH_SHORT"/>
    <property type="match status" value="1"/>
</dbReference>
<dbReference type="GO" id="GO:0032787">
    <property type="term" value="P:monocarboxylic acid metabolic process"/>
    <property type="evidence" value="ECO:0007669"/>
    <property type="project" value="UniProtKB-ARBA"/>
</dbReference>
<dbReference type="InterPro" id="IPR002347">
    <property type="entry name" value="SDR_fam"/>
</dbReference>
<evidence type="ECO:0000259" key="4">
    <source>
        <dbReference type="SMART" id="SM00822"/>
    </source>
</evidence>
<keyword evidence="2 5" id="KW-0560">Oxidoreductase</keyword>
<dbReference type="FunFam" id="3.40.50.720:FF:000084">
    <property type="entry name" value="Short-chain dehydrogenase reductase"/>
    <property type="match status" value="1"/>
</dbReference>
<dbReference type="PANTHER" id="PTHR42879:SF2">
    <property type="entry name" value="3-OXOACYL-[ACYL-CARRIER-PROTEIN] REDUCTASE FABG"/>
    <property type="match status" value="1"/>
</dbReference>
<comment type="similarity">
    <text evidence="1 3">Belongs to the short-chain dehydrogenases/reductases (SDR) family.</text>
</comment>
<dbReference type="Pfam" id="PF00106">
    <property type="entry name" value="adh_short"/>
    <property type="match status" value="1"/>
</dbReference>
<evidence type="ECO:0000313" key="5">
    <source>
        <dbReference type="EMBL" id="CAA9418655.1"/>
    </source>
</evidence>
<evidence type="ECO:0000256" key="3">
    <source>
        <dbReference type="RuleBase" id="RU000363"/>
    </source>
</evidence>
<dbReference type="InterPro" id="IPR036291">
    <property type="entry name" value="NAD(P)-bd_dom_sf"/>
</dbReference>
<dbReference type="AlphaFoldDB" id="A0A6J4PSI5"/>
<dbReference type="InterPro" id="IPR057326">
    <property type="entry name" value="KR_dom"/>
</dbReference>
<dbReference type="InterPro" id="IPR050259">
    <property type="entry name" value="SDR"/>
</dbReference>
<gene>
    <name evidence="5" type="ORF">AVDCRST_MAG78-868</name>
</gene>
<organism evidence="5">
    <name type="scientific">uncultured Rubrobacteraceae bacterium</name>
    <dbReference type="NCBI Taxonomy" id="349277"/>
    <lineage>
        <taxon>Bacteria</taxon>
        <taxon>Bacillati</taxon>
        <taxon>Actinomycetota</taxon>
        <taxon>Rubrobacteria</taxon>
        <taxon>Rubrobacterales</taxon>
        <taxon>Rubrobacteraceae</taxon>
        <taxon>environmental samples</taxon>
    </lineage>
</organism>
<evidence type="ECO:0000256" key="1">
    <source>
        <dbReference type="ARBA" id="ARBA00006484"/>
    </source>
</evidence>
<dbReference type="GO" id="GO:0003858">
    <property type="term" value="F:3-hydroxybutyrate dehydrogenase activity"/>
    <property type="evidence" value="ECO:0007669"/>
    <property type="project" value="UniProtKB-EC"/>
</dbReference>
<dbReference type="PRINTS" id="PR00080">
    <property type="entry name" value="SDRFAMILY"/>
</dbReference>
<dbReference type="PANTHER" id="PTHR42879">
    <property type="entry name" value="3-OXOACYL-(ACYL-CARRIER-PROTEIN) REDUCTASE"/>
    <property type="match status" value="1"/>
</dbReference>
<reference evidence="5" key="1">
    <citation type="submission" date="2020-02" db="EMBL/GenBank/DDBJ databases">
        <authorList>
            <person name="Meier V. D."/>
        </authorList>
    </citation>
    <scope>NUCLEOTIDE SEQUENCE</scope>
    <source>
        <strain evidence="5">AVDCRST_MAG78</strain>
    </source>
</reference>
<dbReference type="PRINTS" id="PR00081">
    <property type="entry name" value="GDHRDH"/>
</dbReference>
<dbReference type="Gene3D" id="3.40.50.720">
    <property type="entry name" value="NAD(P)-binding Rossmann-like Domain"/>
    <property type="match status" value="1"/>
</dbReference>
<dbReference type="EMBL" id="CADCVB010000064">
    <property type="protein sequence ID" value="CAA9418655.1"/>
    <property type="molecule type" value="Genomic_DNA"/>
</dbReference>
<evidence type="ECO:0000256" key="2">
    <source>
        <dbReference type="ARBA" id="ARBA00023002"/>
    </source>
</evidence>
<feature type="domain" description="Ketoreductase" evidence="4">
    <location>
        <begin position="14"/>
        <end position="179"/>
    </location>
</feature>
<dbReference type="SMART" id="SM00822">
    <property type="entry name" value="PKS_KR"/>
    <property type="match status" value="1"/>
</dbReference>